<sequence>MNAYRRGVSGSLVQHPEMIEWSASEAIYRWNGSGAQTAEPWWAHPMQPMGRPCGARGVAVFDPEGRAIQFVLPKPKPVTLRVQ</sequence>
<keyword evidence="2" id="KW-1185">Reference proteome</keyword>
<dbReference type="AlphaFoldDB" id="A0A4Y7SZX9"/>
<name>A0A4Y7SZX9_COPMI</name>
<organism evidence="1 2">
    <name type="scientific">Coprinellus micaceus</name>
    <name type="common">Glistening ink-cap mushroom</name>
    <name type="synonym">Coprinus micaceus</name>
    <dbReference type="NCBI Taxonomy" id="71717"/>
    <lineage>
        <taxon>Eukaryota</taxon>
        <taxon>Fungi</taxon>
        <taxon>Dikarya</taxon>
        <taxon>Basidiomycota</taxon>
        <taxon>Agaricomycotina</taxon>
        <taxon>Agaricomycetes</taxon>
        <taxon>Agaricomycetidae</taxon>
        <taxon>Agaricales</taxon>
        <taxon>Agaricineae</taxon>
        <taxon>Psathyrellaceae</taxon>
        <taxon>Coprinellus</taxon>
    </lineage>
</organism>
<reference evidence="1 2" key="1">
    <citation type="journal article" date="2019" name="Nat. Ecol. Evol.">
        <title>Megaphylogeny resolves global patterns of mushroom evolution.</title>
        <authorList>
            <person name="Varga T."/>
            <person name="Krizsan K."/>
            <person name="Foldi C."/>
            <person name="Dima B."/>
            <person name="Sanchez-Garcia M."/>
            <person name="Sanchez-Ramirez S."/>
            <person name="Szollosi G.J."/>
            <person name="Szarkandi J.G."/>
            <person name="Papp V."/>
            <person name="Albert L."/>
            <person name="Andreopoulos W."/>
            <person name="Angelini C."/>
            <person name="Antonin V."/>
            <person name="Barry K.W."/>
            <person name="Bougher N.L."/>
            <person name="Buchanan P."/>
            <person name="Buyck B."/>
            <person name="Bense V."/>
            <person name="Catcheside P."/>
            <person name="Chovatia M."/>
            <person name="Cooper J."/>
            <person name="Damon W."/>
            <person name="Desjardin D."/>
            <person name="Finy P."/>
            <person name="Geml J."/>
            <person name="Haridas S."/>
            <person name="Hughes K."/>
            <person name="Justo A."/>
            <person name="Karasinski D."/>
            <person name="Kautmanova I."/>
            <person name="Kiss B."/>
            <person name="Kocsube S."/>
            <person name="Kotiranta H."/>
            <person name="LaButti K.M."/>
            <person name="Lechner B.E."/>
            <person name="Liimatainen K."/>
            <person name="Lipzen A."/>
            <person name="Lukacs Z."/>
            <person name="Mihaltcheva S."/>
            <person name="Morgado L.N."/>
            <person name="Niskanen T."/>
            <person name="Noordeloos M.E."/>
            <person name="Ohm R.A."/>
            <person name="Ortiz-Santana B."/>
            <person name="Ovrebo C."/>
            <person name="Racz N."/>
            <person name="Riley R."/>
            <person name="Savchenko A."/>
            <person name="Shiryaev A."/>
            <person name="Soop K."/>
            <person name="Spirin V."/>
            <person name="Szebenyi C."/>
            <person name="Tomsovsky M."/>
            <person name="Tulloss R.E."/>
            <person name="Uehling J."/>
            <person name="Grigoriev I.V."/>
            <person name="Vagvolgyi C."/>
            <person name="Papp T."/>
            <person name="Martin F.M."/>
            <person name="Miettinen O."/>
            <person name="Hibbett D.S."/>
            <person name="Nagy L.G."/>
        </authorList>
    </citation>
    <scope>NUCLEOTIDE SEQUENCE [LARGE SCALE GENOMIC DNA]</scope>
    <source>
        <strain evidence="1 2">FP101781</strain>
    </source>
</reference>
<evidence type="ECO:0000313" key="1">
    <source>
        <dbReference type="EMBL" id="TEB27420.1"/>
    </source>
</evidence>
<gene>
    <name evidence="1" type="ORF">FA13DRAFT_935009</name>
</gene>
<protein>
    <submittedName>
        <fullName evidence="1">Uncharacterized protein</fullName>
    </submittedName>
</protein>
<proteinExistence type="predicted"/>
<dbReference type="EMBL" id="QPFP01000040">
    <property type="protein sequence ID" value="TEB27420.1"/>
    <property type="molecule type" value="Genomic_DNA"/>
</dbReference>
<accession>A0A4Y7SZX9</accession>
<comment type="caution">
    <text evidence="1">The sequence shown here is derived from an EMBL/GenBank/DDBJ whole genome shotgun (WGS) entry which is preliminary data.</text>
</comment>
<evidence type="ECO:0000313" key="2">
    <source>
        <dbReference type="Proteomes" id="UP000298030"/>
    </source>
</evidence>
<dbReference type="Proteomes" id="UP000298030">
    <property type="component" value="Unassembled WGS sequence"/>
</dbReference>